<name>A0A0E9P832_ANGAN</name>
<protein>
    <submittedName>
        <fullName evidence="1">Uncharacterized protein</fullName>
    </submittedName>
</protein>
<reference evidence="1" key="1">
    <citation type="submission" date="2014-11" db="EMBL/GenBank/DDBJ databases">
        <authorList>
            <person name="Amaro Gonzalez C."/>
        </authorList>
    </citation>
    <scope>NUCLEOTIDE SEQUENCE</scope>
</reference>
<proteinExistence type="predicted"/>
<sequence>MLTCTFLSMKNVD</sequence>
<organism evidence="1">
    <name type="scientific">Anguilla anguilla</name>
    <name type="common">European freshwater eel</name>
    <name type="synonym">Muraena anguilla</name>
    <dbReference type="NCBI Taxonomy" id="7936"/>
    <lineage>
        <taxon>Eukaryota</taxon>
        <taxon>Metazoa</taxon>
        <taxon>Chordata</taxon>
        <taxon>Craniata</taxon>
        <taxon>Vertebrata</taxon>
        <taxon>Euteleostomi</taxon>
        <taxon>Actinopterygii</taxon>
        <taxon>Neopterygii</taxon>
        <taxon>Teleostei</taxon>
        <taxon>Anguilliformes</taxon>
        <taxon>Anguillidae</taxon>
        <taxon>Anguilla</taxon>
    </lineage>
</organism>
<accession>A0A0E9P832</accession>
<reference evidence="1" key="2">
    <citation type="journal article" date="2015" name="Fish Shellfish Immunol.">
        <title>Early steps in the European eel (Anguilla anguilla)-Vibrio vulnificus interaction in the gills: Role of the RtxA13 toxin.</title>
        <authorList>
            <person name="Callol A."/>
            <person name="Pajuelo D."/>
            <person name="Ebbesson L."/>
            <person name="Teles M."/>
            <person name="MacKenzie S."/>
            <person name="Amaro C."/>
        </authorList>
    </citation>
    <scope>NUCLEOTIDE SEQUENCE</scope>
</reference>
<evidence type="ECO:0000313" key="1">
    <source>
        <dbReference type="EMBL" id="JAH00684.1"/>
    </source>
</evidence>
<dbReference type="EMBL" id="GBXM01107893">
    <property type="protein sequence ID" value="JAH00684.1"/>
    <property type="molecule type" value="Transcribed_RNA"/>
</dbReference>